<reference evidence="2 3" key="1">
    <citation type="submission" date="2020-08" db="EMBL/GenBank/DDBJ databases">
        <title>Genomic Encyclopedia of Type Strains, Phase III (KMG-III): the genomes of soil and plant-associated and newly described type strains.</title>
        <authorList>
            <person name="Whitman W."/>
        </authorList>
    </citation>
    <scope>NUCLEOTIDE SEQUENCE [LARGE SCALE GENOMIC DNA]</scope>
    <source>
        <strain evidence="2 3">CECT 7744</strain>
    </source>
</reference>
<dbReference type="GO" id="GO:0016787">
    <property type="term" value="F:hydrolase activity"/>
    <property type="evidence" value="ECO:0007669"/>
    <property type="project" value="UniProtKB-KW"/>
</dbReference>
<sequence length="168" mass="18041">MTRRLPRFATTAALAACLGIPPAGAAPSLELGTTSEGTPSLSVNLDWMHDLSQWHPALGLRLATGLLWLPGDHRQDNLAWRLTPALRYSCAGGRAYIEVGVGGALFVETRLEDRDLSTSFQFEDRVAAGIRLGQGGELGVSASHYSNAGLDLPNNGFEVYSLSYRQSL</sequence>
<dbReference type="Gene3D" id="2.40.160.20">
    <property type="match status" value="1"/>
</dbReference>
<dbReference type="AlphaFoldDB" id="A0A7W5ESL3"/>
<evidence type="ECO:0000313" key="3">
    <source>
        <dbReference type="Proteomes" id="UP000518892"/>
    </source>
</evidence>
<dbReference type="EMBL" id="JACHXR010000003">
    <property type="protein sequence ID" value="MBB3230678.1"/>
    <property type="molecule type" value="Genomic_DNA"/>
</dbReference>
<keyword evidence="1" id="KW-0732">Signal</keyword>
<proteinExistence type="predicted"/>
<name>A0A7W5ESL3_9GAMM</name>
<evidence type="ECO:0000256" key="1">
    <source>
        <dbReference type="SAM" id="SignalP"/>
    </source>
</evidence>
<keyword evidence="3" id="KW-1185">Reference proteome</keyword>
<comment type="caution">
    <text evidence="2">The sequence shown here is derived from an EMBL/GenBank/DDBJ whole genome shotgun (WGS) entry which is preliminary data.</text>
</comment>
<feature type="chain" id="PRO_5030542211" evidence="1">
    <location>
        <begin position="26"/>
        <end position="168"/>
    </location>
</feature>
<feature type="signal peptide" evidence="1">
    <location>
        <begin position="1"/>
        <end position="25"/>
    </location>
</feature>
<dbReference type="RefSeq" id="WP_183383161.1">
    <property type="nucleotide sequence ID" value="NZ_JACHXR010000003.1"/>
</dbReference>
<keyword evidence="2" id="KW-0378">Hydrolase</keyword>
<organism evidence="2 3">
    <name type="scientific">Halomonas stenophila</name>
    <dbReference type="NCBI Taxonomy" id="795312"/>
    <lineage>
        <taxon>Bacteria</taxon>
        <taxon>Pseudomonadati</taxon>
        <taxon>Pseudomonadota</taxon>
        <taxon>Gammaproteobacteria</taxon>
        <taxon>Oceanospirillales</taxon>
        <taxon>Halomonadaceae</taxon>
        <taxon>Halomonas</taxon>
    </lineage>
</organism>
<gene>
    <name evidence="2" type="ORF">FHR97_001527</name>
</gene>
<dbReference type="EC" id="3.1.-.-" evidence="2"/>
<evidence type="ECO:0000313" key="2">
    <source>
        <dbReference type="EMBL" id="MBB3230678.1"/>
    </source>
</evidence>
<dbReference type="Pfam" id="PF09411">
    <property type="entry name" value="PagL"/>
    <property type="match status" value="1"/>
</dbReference>
<accession>A0A7W5ESL3</accession>
<dbReference type="InterPro" id="IPR018550">
    <property type="entry name" value="Lipid-A_deacylase-rel"/>
</dbReference>
<dbReference type="Proteomes" id="UP000518892">
    <property type="component" value="Unassembled WGS sequence"/>
</dbReference>
<protein>
    <submittedName>
        <fullName evidence="2">Lipid A 3-O-deacylase</fullName>
        <ecNumber evidence="2">3.1.-.-</ecNumber>
    </submittedName>
</protein>